<organism evidence="1 2">
    <name type="scientific">Polynucleobacter arcticus</name>
    <dbReference type="NCBI Taxonomy" id="1743165"/>
    <lineage>
        <taxon>Bacteria</taxon>
        <taxon>Pseudomonadati</taxon>
        <taxon>Pseudomonadota</taxon>
        <taxon>Betaproteobacteria</taxon>
        <taxon>Burkholderiales</taxon>
        <taxon>Burkholderiaceae</taxon>
        <taxon>Polynucleobacter</taxon>
    </lineage>
</organism>
<dbReference type="InterPro" id="IPR035093">
    <property type="entry name" value="RelE/ParE_toxin_dom_sf"/>
</dbReference>
<accession>A0A6M9PIL8</accession>
<sequence length="92" mass="10787">MIYSFSCKETQALFHSKTSRKFKSFERVARRKLLQLHAVTNLLDLRVPPGNLLETLHGDRAGQHSIRINGQWRICFIWQVDGVHEVEIVDYH</sequence>
<name>A0A6M9PIL8_9BURK</name>
<evidence type="ECO:0000313" key="1">
    <source>
        <dbReference type="EMBL" id="QKM60269.1"/>
    </source>
</evidence>
<reference evidence="1 2" key="1">
    <citation type="submission" date="2018-04" db="EMBL/GenBank/DDBJ databases">
        <title>Polynucleobacter sp. UK-Long2-W17 genome.</title>
        <authorList>
            <person name="Hahn M.W."/>
        </authorList>
    </citation>
    <scope>NUCLEOTIDE SEQUENCE [LARGE SCALE GENOMIC DNA]</scope>
    <source>
        <strain evidence="1 2">UK-Long2-W17</strain>
    </source>
</reference>
<dbReference type="SUPFAM" id="SSF143011">
    <property type="entry name" value="RelE-like"/>
    <property type="match status" value="1"/>
</dbReference>
<evidence type="ECO:0000313" key="2">
    <source>
        <dbReference type="Proteomes" id="UP000501090"/>
    </source>
</evidence>
<gene>
    <name evidence="1" type="ORF">DN92_03975</name>
</gene>
<dbReference type="PANTHER" id="PTHR40266">
    <property type="entry name" value="TOXIN HIGB-1"/>
    <property type="match status" value="1"/>
</dbReference>
<dbReference type="Proteomes" id="UP000501090">
    <property type="component" value="Chromosome"/>
</dbReference>
<protein>
    <submittedName>
        <fullName evidence="1">Excinuclease ABC subunit A</fullName>
    </submittedName>
</protein>
<keyword evidence="2" id="KW-1185">Reference proteome</keyword>
<dbReference type="AlphaFoldDB" id="A0A6M9PIL8"/>
<dbReference type="RefSeq" id="WP_173960038.1">
    <property type="nucleotide sequence ID" value="NZ_CBCSCC010000003.1"/>
</dbReference>
<dbReference type="KEGG" id="pard:DN92_03975"/>
<dbReference type="EMBL" id="CP028940">
    <property type="protein sequence ID" value="QKM60269.1"/>
    <property type="molecule type" value="Genomic_DNA"/>
</dbReference>
<proteinExistence type="predicted"/>
<dbReference type="Gene3D" id="3.30.2310.20">
    <property type="entry name" value="RelE-like"/>
    <property type="match status" value="1"/>
</dbReference>
<dbReference type="Pfam" id="PF05015">
    <property type="entry name" value="HigB-like_toxin"/>
    <property type="match status" value="1"/>
</dbReference>
<dbReference type="PANTHER" id="PTHR40266:SF2">
    <property type="entry name" value="TOXIN HIGB-1"/>
    <property type="match status" value="1"/>
</dbReference>
<dbReference type="InterPro" id="IPR007711">
    <property type="entry name" value="HigB-1"/>
</dbReference>